<dbReference type="AlphaFoldDB" id="A0A3B0ZV97"/>
<dbReference type="GO" id="GO:0005524">
    <property type="term" value="F:ATP binding"/>
    <property type="evidence" value="ECO:0007669"/>
    <property type="project" value="UniProtKB-KW"/>
</dbReference>
<dbReference type="InterPro" id="IPR008271">
    <property type="entry name" value="Ser/Thr_kinase_AS"/>
</dbReference>
<dbReference type="PROSITE" id="PS00107">
    <property type="entry name" value="PROTEIN_KINASE_ATP"/>
    <property type="match status" value="1"/>
</dbReference>
<feature type="region of interest" description="Disordered" evidence="5">
    <location>
        <begin position="1"/>
        <end position="32"/>
    </location>
</feature>
<dbReference type="SUPFAM" id="SSF56112">
    <property type="entry name" value="Protein kinase-like (PK-like)"/>
    <property type="match status" value="1"/>
</dbReference>
<dbReference type="PANTHER" id="PTHR24348:SF22">
    <property type="entry name" value="NON-SPECIFIC SERINE_THREONINE PROTEIN KINASE"/>
    <property type="match status" value="1"/>
</dbReference>
<dbReference type="InterPro" id="IPR000719">
    <property type="entry name" value="Prot_kinase_dom"/>
</dbReference>
<dbReference type="GO" id="GO:0000045">
    <property type="term" value="P:autophagosome assembly"/>
    <property type="evidence" value="ECO:0007669"/>
    <property type="project" value="TreeGrafter"/>
</dbReference>
<dbReference type="InterPro" id="IPR045269">
    <property type="entry name" value="Atg1-like"/>
</dbReference>
<dbReference type="CDD" id="cd14014">
    <property type="entry name" value="STKc_PknB_like"/>
    <property type="match status" value="1"/>
</dbReference>
<dbReference type="Gene3D" id="3.30.200.20">
    <property type="entry name" value="Phosphorylase Kinase, domain 1"/>
    <property type="match status" value="1"/>
</dbReference>
<dbReference type="InterPro" id="IPR017441">
    <property type="entry name" value="Protein_kinase_ATP_BS"/>
</dbReference>
<proteinExistence type="predicted"/>
<evidence type="ECO:0000256" key="3">
    <source>
        <dbReference type="ARBA" id="ARBA00022777"/>
    </source>
</evidence>
<dbReference type="GO" id="GO:0061709">
    <property type="term" value="P:reticulophagy"/>
    <property type="evidence" value="ECO:0007669"/>
    <property type="project" value="TreeGrafter"/>
</dbReference>
<dbReference type="GO" id="GO:0010506">
    <property type="term" value="P:regulation of autophagy"/>
    <property type="evidence" value="ECO:0007669"/>
    <property type="project" value="InterPro"/>
</dbReference>
<dbReference type="Gene3D" id="1.10.510.10">
    <property type="entry name" value="Transferase(Phosphotransferase) domain 1"/>
    <property type="match status" value="1"/>
</dbReference>
<dbReference type="PANTHER" id="PTHR24348">
    <property type="entry name" value="SERINE/THREONINE-PROTEIN KINASE UNC-51-RELATED"/>
    <property type="match status" value="1"/>
</dbReference>
<evidence type="ECO:0000259" key="6">
    <source>
        <dbReference type="PROSITE" id="PS50011"/>
    </source>
</evidence>
<dbReference type="GO" id="GO:0005829">
    <property type="term" value="C:cytosol"/>
    <property type="evidence" value="ECO:0007669"/>
    <property type="project" value="TreeGrafter"/>
</dbReference>
<dbReference type="GO" id="GO:0005776">
    <property type="term" value="C:autophagosome"/>
    <property type="evidence" value="ECO:0007669"/>
    <property type="project" value="TreeGrafter"/>
</dbReference>
<evidence type="ECO:0000256" key="4">
    <source>
        <dbReference type="ARBA" id="ARBA00022840"/>
    </source>
</evidence>
<evidence type="ECO:0000256" key="1">
    <source>
        <dbReference type="ARBA" id="ARBA00022679"/>
    </source>
</evidence>
<gene>
    <name evidence="7" type="ORF">MNBD_GAMMA17-2045</name>
</gene>
<evidence type="ECO:0000256" key="5">
    <source>
        <dbReference type="SAM" id="MobiDB-lite"/>
    </source>
</evidence>
<keyword evidence="2" id="KW-0547">Nucleotide-binding</keyword>
<dbReference type="Pfam" id="PF00069">
    <property type="entry name" value="Pkinase"/>
    <property type="match status" value="1"/>
</dbReference>
<dbReference type="PROSITE" id="PS50011">
    <property type="entry name" value="PROTEIN_KINASE_DOM"/>
    <property type="match status" value="1"/>
</dbReference>
<dbReference type="GO" id="GO:0000422">
    <property type="term" value="P:autophagy of mitochondrion"/>
    <property type="evidence" value="ECO:0007669"/>
    <property type="project" value="TreeGrafter"/>
</dbReference>
<keyword evidence="3 7" id="KW-0418">Kinase</keyword>
<dbReference type="SMART" id="SM00220">
    <property type="entry name" value="S_TKc"/>
    <property type="match status" value="1"/>
</dbReference>
<dbReference type="GO" id="GO:0042594">
    <property type="term" value="P:response to starvation"/>
    <property type="evidence" value="ECO:0007669"/>
    <property type="project" value="TreeGrafter"/>
</dbReference>
<reference evidence="7" key="1">
    <citation type="submission" date="2018-06" db="EMBL/GenBank/DDBJ databases">
        <authorList>
            <person name="Zhirakovskaya E."/>
        </authorList>
    </citation>
    <scope>NUCLEOTIDE SEQUENCE</scope>
</reference>
<evidence type="ECO:0000256" key="2">
    <source>
        <dbReference type="ARBA" id="ARBA00022741"/>
    </source>
</evidence>
<keyword evidence="7" id="KW-0723">Serine/threonine-protein kinase</keyword>
<evidence type="ECO:0000313" key="7">
    <source>
        <dbReference type="EMBL" id="VAW89949.1"/>
    </source>
</evidence>
<accession>A0A3B0ZV97</accession>
<dbReference type="GO" id="GO:0004674">
    <property type="term" value="F:protein serine/threonine kinase activity"/>
    <property type="evidence" value="ECO:0007669"/>
    <property type="project" value="UniProtKB-KW"/>
</dbReference>
<dbReference type="GO" id="GO:0034727">
    <property type="term" value="P:piecemeal microautophagy of the nucleus"/>
    <property type="evidence" value="ECO:0007669"/>
    <property type="project" value="TreeGrafter"/>
</dbReference>
<feature type="domain" description="Protein kinase" evidence="6">
    <location>
        <begin position="59"/>
        <end position="359"/>
    </location>
</feature>
<organism evidence="7">
    <name type="scientific">hydrothermal vent metagenome</name>
    <dbReference type="NCBI Taxonomy" id="652676"/>
    <lineage>
        <taxon>unclassified sequences</taxon>
        <taxon>metagenomes</taxon>
        <taxon>ecological metagenomes</taxon>
    </lineage>
</organism>
<protein>
    <submittedName>
        <fullName evidence="7">Serine/threonine protein kinase</fullName>
    </submittedName>
</protein>
<dbReference type="InterPro" id="IPR011009">
    <property type="entry name" value="Kinase-like_dom_sf"/>
</dbReference>
<dbReference type="PROSITE" id="PS00108">
    <property type="entry name" value="PROTEIN_KINASE_ST"/>
    <property type="match status" value="1"/>
</dbReference>
<keyword evidence="1" id="KW-0808">Transferase</keyword>
<dbReference type="InterPro" id="IPR011990">
    <property type="entry name" value="TPR-like_helical_dom_sf"/>
</dbReference>
<dbReference type="EMBL" id="UOFQ01000162">
    <property type="protein sequence ID" value="VAW89949.1"/>
    <property type="molecule type" value="Genomic_DNA"/>
</dbReference>
<sequence>MKKIEDKTVLIPAKRKPAFQPEVDSPDGQNDPTRIVSSWEQRRPRNKALQRGNIIKNRFRLEREIGRGGMGVVFAARDLIQEEVGEKESEIAIKFLSEEFKSHPDALRMLQQECKKAKNLAHPNIGTVYDFDKDGQNVYMTMALLSGCPLDTYMRERNFQPLPFDDVMGMLTDIVSGLDYAHQRKIIHSDLKPANIFLTDSGAKILDFGIARAVMSSEPDAADLKRKGMSDDEMEANVEGEIGLTLTYASLEMIEGKEPDVRDDIYGLACIVYELLSGKHPYERHSAQDALMLQLVPERIVTLKEWQWDALLKGLALKRADRCDGATDFLASLLPKRKEPWKRASYALALIAITGTAYFLFSPAKVVEQSLFENPGVSLVMAPAQQQKVTDMLDLAEVHMMVGRLIAPAGGNALDEYQKILELNPNNRDAIAGLTLLLGALAEQAESAFAQGNYQQAAELIGVGLGVHDNHERLLALRQQVNLVEN</sequence>
<dbReference type="GO" id="GO:0034045">
    <property type="term" value="C:phagophore assembly site membrane"/>
    <property type="evidence" value="ECO:0007669"/>
    <property type="project" value="TreeGrafter"/>
</dbReference>
<keyword evidence="4" id="KW-0067">ATP-binding</keyword>
<dbReference type="Gene3D" id="1.25.40.10">
    <property type="entry name" value="Tetratricopeptide repeat domain"/>
    <property type="match status" value="1"/>
</dbReference>
<name>A0A3B0ZV97_9ZZZZ</name>